<reference evidence="1" key="2">
    <citation type="journal article" date="2023" name="Plants (Basel)">
        <title>Annotation of the Turnera subulata (Passifloraceae) Draft Genome Reveals the S-Locus Evolved after the Divergence of Turneroideae from Passifloroideae in a Stepwise Manner.</title>
        <authorList>
            <person name="Henning P.M."/>
            <person name="Roalson E.H."/>
            <person name="Mir W."/>
            <person name="McCubbin A.G."/>
            <person name="Shore J.S."/>
        </authorList>
    </citation>
    <scope>NUCLEOTIDE SEQUENCE</scope>
    <source>
        <strain evidence="1">F60SS</strain>
    </source>
</reference>
<comment type="caution">
    <text evidence="1">The sequence shown here is derived from an EMBL/GenBank/DDBJ whole genome shotgun (WGS) entry which is preliminary data.</text>
</comment>
<dbReference type="EMBL" id="JAKUCV010007000">
    <property type="protein sequence ID" value="KAJ4825093.1"/>
    <property type="molecule type" value="Genomic_DNA"/>
</dbReference>
<dbReference type="Proteomes" id="UP001141552">
    <property type="component" value="Unassembled WGS sequence"/>
</dbReference>
<organism evidence="1 2">
    <name type="scientific">Turnera subulata</name>
    <dbReference type="NCBI Taxonomy" id="218843"/>
    <lineage>
        <taxon>Eukaryota</taxon>
        <taxon>Viridiplantae</taxon>
        <taxon>Streptophyta</taxon>
        <taxon>Embryophyta</taxon>
        <taxon>Tracheophyta</taxon>
        <taxon>Spermatophyta</taxon>
        <taxon>Magnoliopsida</taxon>
        <taxon>eudicotyledons</taxon>
        <taxon>Gunneridae</taxon>
        <taxon>Pentapetalae</taxon>
        <taxon>rosids</taxon>
        <taxon>fabids</taxon>
        <taxon>Malpighiales</taxon>
        <taxon>Passifloraceae</taxon>
        <taxon>Turnera</taxon>
    </lineage>
</organism>
<accession>A0A9Q0F515</accession>
<dbReference type="AlphaFoldDB" id="A0A9Q0F515"/>
<name>A0A9Q0F515_9ROSI</name>
<proteinExistence type="predicted"/>
<evidence type="ECO:0000313" key="2">
    <source>
        <dbReference type="Proteomes" id="UP001141552"/>
    </source>
</evidence>
<keyword evidence="2" id="KW-1185">Reference proteome</keyword>
<sequence length="80" mass="8311">MELFGRLQTGGCFASAMSGDMEPNFSDPCRQAQVQSSHEALDAAKAEFRSAEEGLAAGGASAVAGQSRCSSIALFRLIDP</sequence>
<gene>
    <name evidence="1" type="ORF">Tsubulata_016804</name>
</gene>
<evidence type="ECO:0000313" key="1">
    <source>
        <dbReference type="EMBL" id="KAJ4825093.1"/>
    </source>
</evidence>
<reference evidence="1" key="1">
    <citation type="submission" date="2022-02" db="EMBL/GenBank/DDBJ databases">
        <authorList>
            <person name="Henning P.M."/>
            <person name="McCubbin A.G."/>
            <person name="Shore J.S."/>
        </authorList>
    </citation>
    <scope>NUCLEOTIDE SEQUENCE</scope>
    <source>
        <strain evidence="1">F60SS</strain>
        <tissue evidence="1">Leaves</tissue>
    </source>
</reference>
<protein>
    <submittedName>
        <fullName evidence="1">Uncharacterized protein</fullName>
    </submittedName>
</protein>